<evidence type="ECO:0000256" key="1">
    <source>
        <dbReference type="ARBA" id="ARBA00023015"/>
    </source>
</evidence>
<sequence>MAAAAPPAQGGERFSTIGIARPRQYEAWREAVSATHNAWDLPFSRDPAFDGRIRRQALGRAEILACACDPCRGRRGRAEIARTDRAGYGLLYVLEGRERIAQNGQEAELSPGRFLLWDTTRPIDFQVPGRLRKLTLLLPQAGLDALLPNARDLTGRAVDARTGTAGLLAAHLRFLAQPGNALPEGQQEAVLQASLELLATALEPVVAGAGDDHRRRLLARVTGHILRNLADPELSPERVAAAVGISGRQLHRLFAGSGWTPDRWIWHQRLLRCRDALTASEGTPVSQIAYRWGFSDAAHFSRAFRRAFGCTPRDFRAGHRPRSA</sequence>
<keyword evidence="1" id="KW-0805">Transcription regulation</keyword>
<gene>
    <name evidence="5" type="ORF">ACFOGJ_10560</name>
</gene>
<dbReference type="RefSeq" id="WP_379900042.1">
    <property type="nucleotide sequence ID" value="NZ_JBHRTR010000025.1"/>
</dbReference>
<dbReference type="Gene3D" id="1.10.10.60">
    <property type="entry name" value="Homeodomain-like"/>
    <property type="match status" value="1"/>
</dbReference>
<evidence type="ECO:0000256" key="3">
    <source>
        <dbReference type="ARBA" id="ARBA00023163"/>
    </source>
</evidence>
<dbReference type="InterPro" id="IPR009057">
    <property type="entry name" value="Homeodomain-like_sf"/>
</dbReference>
<dbReference type="SMART" id="SM00342">
    <property type="entry name" value="HTH_ARAC"/>
    <property type="match status" value="1"/>
</dbReference>
<dbReference type="SUPFAM" id="SSF46689">
    <property type="entry name" value="Homeodomain-like"/>
    <property type="match status" value="1"/>
</dbReference>
<proteinExistence type="predicted"/>
<keyword evidence="6" id="KW-1185">Reference proteome</keyword>
<protein>
    <submittedName>
        <fullName evidence="5">Helix-turn-helix domain-containing protein</fullName>
    </submittedName>
</protein>
<evidence type="ECO:0000313" key="5">
    <source>
        <dbReference type="EMBL" id="MFC3227675.1"/>
    </source>
</evidence>
<dbReference type="PRINTS" id="PR00032">
    <property type="entry name" value="HTHARAC"/>
</dbReference>
<evidence type="ECO:0000256" key="2">
    <source>
        <dbReference type="ARBA" id="ARBA00023125"/>
    </source>
</evidence>
<evidence type="ECO:0000259" key="4">
    <source>
        <dbReference type="PROSITE" id="PS01124"/>
    </source>
</evidence>
<dbReference type="EMBL" id="JBHRTR010000025">
    <property type="protein sequence ID" value="MFC3227675.1"/>
    <property type="molecule type" value="Genomic_DNA"/>
</dbReference>
<dbReference type="Proteomes" id="UP001595528">
    <property type="component" value="Unassembled WGS sequence"/>
</dbReference>
<dbReference type="PANTHER" id="PTHR46796:SF6">
    <property type="entry name" value="ARAC SUBFAMILY"/>
    <property type="match status" value="1"/>
</dbReference>
<dbReference type="InterPro" id="IPR050204">
    <property type="entry name" value="AraC_XylS_family_regulators"/>
</dbReference>
<dbReference type="InterPro" id="IPR018060">
    <property type="entry name" value="HTH_AraC"/>
</dbReference>
<dbReference type="InterPro" id="IPR035418">
    <property type="entry name" value="AraC-bd_2"/>
</dbReference>
<dbReference type="Pfam" id="PF12833">
    <property type="entry name" value="HTH_18"/>
    <property type="match status" value="1"/>
</dbReference>
<accession>A0ABV7KZB1</accession>
<dbReference type="Pfam" id="PF14525">
    <property type="entry name" value="AraC_binding_2"/>
    <property type="match status" value="1"/>
</dbReference>
<organism evidence="5 6">
    <name type="scientific">Marinibaculum pumilum</name>
    <dbReference type="NCBI Taxonomy" id="1766165"/>
    <lineage>
        <taxon>Bacteria</taxon>
        <taxon>Pseudomonadati</taxon>
        <taxon>Pseudomonadota</taxon>
        <taxon>Alphaproteobacteria</taxon>
        <taxon>Rhodospirillales</taxon>
        <taxon>Rhodospirillaceae</taxon>
        <taxon>Marinibaculum</taxon>
    </lineage>
</organism>
<reference evidence="6" key="1">
    <citation type="journal article" date="2019" name="Int. J. Syst. Evol. Microbiol.">
        <title>The Global Catalogue of Microorganisms (GCM) 10K type strain sequencing project: providing services to taxonomists for standard genome sequencing and annotation.</title>
        <authorList>
            <consortium name="The Broad Institute Genomics Platform"/>
            <consortium name="The Broad Institute Genome Sequencing Center for Infectious Disease"/>
            <person name="Wu L."/>
            <person name="Ma J."/>
        </authorList>
    </citation>
    <scope>NUCLEOTIDE SEQUENCE [LARGE SCALE GENOMIC DNA]</scope>
    <source>
        <strain evidence="6">KCTC 42964</strain>
    </source>
</reference>
<comment type="caution">
    <text evidence="5">The sequence shown here is derived from an EMBL/GenBank/DDBJ whole genome shotgun (WGS) entry which is preliminary data.</text>
</comment>
<dbReference type="PROSITE" id="PS01124">
    <property type="entry name" value="HTH_ARAC_FAMILY_2"/>
    <property type="match status" value="1"/>
</dbReference>
<keyword evidence="3" id="KW-0804">Transcription</keyword>
<keyword evidence="2" id="KW-0238">DNA-binding</keyword>
<feature type="domain" description="HTH araC/xylS-type" evidence="4">
    <location>
        <begin position="219"/>
        <end position="318"/>
    </location>
</feature>
<name>A0ABV7KZB1_9PROT</name>
<dbReference type="InterPro" id="IPR020449">
    <property type="entry name" value="Tscrpt_reg_AraC-type_HTH"/>
</dbReference>
<evidence type="ECO:0000313" key="6">
    <source>
        <dbReference type="Proteomes" id="UP001595528"/>
    </source>
</evidence>
<dbReference type="PANTHER" id="PTHR46796">
    <property type="entry name" value="HTH-TYPE TRANSCRIPTIONAL ACTIVATOR RHAS-RELATED"/>
    <property type="match status" value="1"/>
</dbReference>